<dbReference type="RefSeq" id="WP_077718375.1">
    <property type="nucleotide sequence ID" value="NZ_CP019699.1"/>
</dbReference>
<dbReference type="PIRSF" id="PIRSF001430">
    <property type="entry name" value="tRNA_psdUrid_synth"/>
    <property type="match status" value="1"/>
</dbReference>
<dbReference type="InterPro" id="IPR020103">
    <property type="entry name" value="PsdUridine_synth_cat_dom_sf"/>
</dbReference>
<dbReference type="PANTHER" id="PTHR11142:SF0">
    <property type="entry name" value="TRNA PSEUDOURIDINE SYNTHASE-LIKE 1"/>
    <property type="match status" value="1"/>
</dbReference>
<dbReference type="InterPro" id="IPR020094">
    <property type="entry name" value="TruA/RsuA/RluB/E/F_N"/>
</dbReference>
<dbReference type="SUPFAM" id="SSF55120">
    <property type="entry name" value="Pseudouridine synthase"/>
    <property type="match status" value="1"/>
</dbReference>
<protein>
    <recommendedName>
        <fullName evidence="4">tRNA pseudouridine synthase A</fullName>
        <ecNumber evidence="4">5.4.99.12</ecNumber>
    </recommendedName>
    <alternativeName>
        <fullName evidence="4">tRNA pseudouridine(38-40) synthase</fullName>
    </alternativeName>
    <alternativeName>
        <fullName evidence="4">tRNA pseudouridylate synthase I</fullName>
    </alternativeName>
    <alternativeName>
        <fullName evidence="4">tRNA-uridine isomerase I</fullName>
    </alternativeName>
</protein>
<evidence type="ECO:0000256" key="2">
    <source>
        <dbReference type="ARBA" id="ARBA00022694"/>
    </source>
</evidence>
<dbReference type="KEGG" id="ntr:B0W44_00845"/>
<dbReference type="GO" id="GO:0031119">
    <property type="term" value="P:tRNA pseudouridine synthesis"/>
    <property type="evidence" value="ECO:0007669"/>
    <property type="project" value="UniProtKB-UniRule"/>
</dbReference>
<dbReference type="HAMAP" id="MF_00171">
    <property type="entry name" value="TruA"/>
    <property type="match status" value="1"/>
</dbReference>
<evidence type="ECO:0000313" key="9">
    <source>
        <dbReference type="EMBL" id="AQS54558.1"/>
    </source>
</evidence>
<dbReference type="Proteomes" id="UP000188603">
    <property type="component" value="Chromosome"/>
</dbReference>
<evidence type="ECO:0000313" key="10">
    <source>
        <dbReference type="Proteomes" id="UP000188603"/>
    </source>
</evidence>
<dbReference type="InterPro" id="IPR020095">
    <property type="entry name" value="PsdUridine_synth_TruA_C"/>
</dbReference>
<dbReference type="OrthoDB" id="9811823at2"/>
<comment type="caution">
    <text evidence="4">Lacks conserved residue(s) required for the propagation of feature annotation.</text>
</comment>
<feature type="domain" description="Pseudouridine synthase I TruA alpha/beta" evidence="8">
    <location>
        <begin position="147"/>
        <end position="249"/>
    </location>
</feature>
<dbReference type="AlphaFoldDB" id="A0A1U9K3F0"/>
<evidence type="ECO:0000256" key="4">
    <source>
        <dbReference type="HAMAP-Rule" id="MF_00171"/>
    </source>
</evidence>
<dbReference type="Gene3D" id="3.30.70.660">
    <property type="entry name" value="Pseudouridine synthase I, catalytic domain, C-terminal subdomain"/>
    <property type="match status" value="1"/>
</dbReference>
<organism evidence="9 10">
    <name type="scientific">Novibacillus thermophilus</name>
    <dbReference type="NCBI Taxonomy" id="1471761"/>
    <lineage>
        <taxon>Bacteria</taxon>
        <taxon>Bacillati</taxon>
        <taxon>Bacillota</taxon>
        <taxon>Bacilli</taxon>
        <taxon>Bacillales</taxon>
        <taxon>Thermoactinomycetaceae</taxon>
        <taxon>Novibacillus</taxon>
    </lineage>
</organism>
<dbReference type="NCBIfam" id="TIGR00071">
    <property type="entry name" value="hisT_truA"/>
    <property type="match status" value="1"/>
</dbReference>
<feature type="domain" description="Pseudouridine synthase I TruA alpha/beta" evidence="8">
    <location>
        <begin position="9"/>
        <end position="108"/>
    </location>
</feature>
<evidence type="ECO:0000259" key="8">
    <source>
        <dbReference type="Pfam" id="PF01416"/>
    </source>
</evidence>
<dbReference type="CDD" id="cd02570">
    <property type="entry name" value="PseudoU_synth_EcTruA"/>
    <property type="match status" value="1"/>
</dbReference>
<evidence type="ECO:0000256" key="7">
    <source>
        <dbReference type="RuleBase" id="RU003792"/>
    </source>
</evidence>
<feature type="active site" description="Nucleophile" evidence="4 5">
    <location>
        <position position="56"/>
    </location>
</feature>
<evidence type="ECO:0000256" key="3">
    <source>
        <dbReference type="ARBA" id="ARBA00023235"/>
    </source>
</evidence>
<keyword evidence="2 4" id="KW-0819">tRNA processing</keyword>
<comment type="function">
    <text evidence="4">Formation of pseudouridine at positions 38, 39 and 40 in the anticodon stem and loop of transfer RNAs.</text>
</comment>
<name>A0A1U9K3F0_9BACL</name>
<keyword evidence="10" id="KW-1185">Reference proteome</keyword>
<dbReference type="InterPro" id="IPR001406">
    <property type="entry name" value="PsdUridine_synth_TruA"/>
</dbReference>
<evidence type="ECO:0000256" key="5">
    <source>
        <dbReference type="PIRSR" id="PIRSR001430-1"/>
    </source>
</evidence>
<accession>A0A1U9K3F0</accession>
<comment type="catalytic activity">
    <reaction evidence="4 7">
        <text>uridine(38/39/40) in tRNA = pseudouridine(38/39/40) in tRNA</text>
        <dbReference type="Rhea" id="RHEA:22376"/>
        <dbReference type="Rhea" id="RHEA-COMP:10085"/>
        <dbReference type="Rhea" id="RHEA-COMP:10087"/>
        <dbReference type="ChEBI" id="CHEBI:65314"/>
        <dbReference type="ChEBI" id="CHEBI:65315"/>
        <dbReference type="EC" id="5.4.99.12"/>
    </reaction>
</comment>
<evidence type="ECO:0000256" key="6">
    <source>
        <dbReference type="PIRSR" id="PIRSR001430-2"/>
    </source>
</evidence>
<gene>
    <name evidence="4" type="primary">truA</name>
    <name evidence="9" type="ORF">B0W44_00845</name>
</gene>
<keyword evidence="3 4" id="KW-0413">Isomerase</keyword>
<evidence type="ECO:0000256" key="1">
    <source>
        <dbReference type="ARBA" id="ARBA00009375"/>
    </source>
</evidence>
<dbReference type="GO" id="GO:0003723">
    <property type="term" value="F:RNA binding"/>
    <property type="evidence" value="ECO:0007669"/>
    <property type="project" value="InterPro"/>
</dbReference>
<feature type="binding site" evidence="4 6">
    <location>
        <position position="114"/>
    </location>
    <ligand>
        <name>substrate</name>
    </ligand>
</feature>
<comment type="subunit">
    <text evidence="4">Homodimer.</text>
</comment>
<dbReference type="GO" id="GO:0160147">
    <property type="term" value="F:tRNA pseudouridine(38-40) synthase activity"/>
    <property type="evidence" value="ECO:0007669"/>
    <property type="project" value="UniProtKB-EC"/>
</dbReference>
<dbReference type="STRING" id="1471761.B0W44_00845"/>
<reference evidence="9 10" key="1">
    <citation type="journal article" date="2015" name="Int. J. Syst. Evol. Microbiol.">
        <title>Novibacillus thermophilus gen. nov., sp. nov., a Gram-staining-negative and moderately thermophilic member of the family Thermoactinomycetaceae.</title>
        <authorList>
            <person name="Yang G."/>
            <person name="Chen J."/>
            <person name="Zhou S."/>
        </authorList>
    </citation>
    <scope>NUCLEOTIDE SEQUENCE [LARGE SCALE GENOMIC DNA]</scope>
    <source>
        <strain evidence="9 10">SG-1</strain>
    </source>
</reference>
<comment type="similarity">
    <text evidence="1 4 7">Belongs to the tRNA pseudouridine synthase TruA family.</text>
</comment>
<dbReference type="InterPro" id="IPR020097">
    <property type="entry name" value="PsdUridine_synth_TruA_a/b_dom"/>
</dbReference>
<dbReference type="EMBL" id="CP019699">
    <property type="protein sequence ID" value="AQS54558.1"/>
    <property type="molecule type" value="Genomic_DNA"/>
</dbReference>
<proteinExistence type="inferred from homology"/>
<dbReference type="Gene3D" id="3.30.70.580">
    <property type="entry name" value="Pseudouridine synthase I, catalytic domain, N-terminal subdomain"/>
    <property type="match status" value="1"/>
</dbReference>
<dbReference type="PANTHER" id="PTHR11142">
    <property type="entry name" value="PSEUDOURIDYLATE SYNTHASE"/>
    <property type="match status" value="1"/>
</dbReference>
<dbReference type="EC" id="5.4.99.12" evidence="4"/>
<dbReference type="FunFam" id="3.30.70.580:FF:000001">
    <property type="entry name" value="tRNA pseudouridine synthase A"/>
    <property type="match status" value="1"/>
</dbReference>
<sequence length="249" mass="28222">MQKIKLTIAYDGTDFHGFQAQTRRDATIRTVQSVLEESLERVTGHPVPVTGAGRTDAGVHAKAQVVTFESAGAVPVERWPRVLNHRLPRDVVVISARSVPPSFHPRYDAVAKVYRYTIDTAPVPDIFTRRFCTHFTEALDVERMQQAARYLIGKHDFTSFSAARAQVSNRIRTLRKVDVWTDGTYVHFLYEGNGFLQHMVRILTGTLVEVGITERQPDDIPHILKAKDRREAGRTMPPEGLTLWKVKYS</sequence>
<dbReference type="Pfam" id="PF01416">
    <property type="entry name" value="PseudoU_synth_1"/>
    <property type="match status" value="2"/>
</dbReference>